<keyword evidence="5 11" id="KW-0067">ATP-binding</keyword>
<dbReference type="GO" id="GO:0003677">
    <property type="term" value="F:DNA binding"/>
    <property type="evidence" value="ECO:0007669"/>
    <property type="project" value="UniProtKB-KW"/>
</dbReference>
<evidence type="ECO:0000256" key="2">
    <source>
        <dbReference type="ARBA" id="ARBA00022741"/>
    </source>
</evidence>
<dbReference type="PANTHER" id="PTHR11070">
    <property type="entry name" value="UVRD / RECB / PCRA DNA HELICASE FAMILY MEMBER"/>
    <property type="match status" value="1"/>
</dbReference>
<evidence type="ECO:0000256" key="11">
    <source>
        <dbReference type="PROSITE-ProRule" id="PRU00560"/>
    </source>
</evidence>
<name>A0A1V4SS64_9CLOT</name>
<comment type="similarity">
    <text evidence="1">Belongs to the helicase family. UvrD subfamily.</text>
</comment>
<dbReference type="GO" id="GO:0005829">
    <property type="term" value="C:cytosol"/>
    <property type="evidence" value="ECO:0007669"/>
    <property type="project" value="TreeGrafter"/>
</dbReference>
<dbReference type="GO" id="GO:0043138">
    <property type="term" value="F:3'-5' DNA helicase activity"/>
    <property type="evidence" value="ECO:0007669"/>
    <property type="project" value="UniProtKB-EC"/>
</dbReference>
<dbReference type="InterPro" id="IPR013986">
    <property type="entry name" value="DExx_box_DNA_helicase_dom_sf"/>
</dbReference>
<comment type="catalytic activity">
    <reaction evidence="10">
        <text>ATP + H2O = ADP + phosphate + H(+)</text>
        <dbReference type="Rhea" id="RHEA:13065"/>
        <dbReference type="ChEBI" id="CHEBI:15377"/>
        <dbReference type="ChEBI" id="CHEBI:15378"/>
        <dbReference type="ChEBI" id="CHEBI:30616"/>
        <dbReference type="ChEBI" id="CHEBI:43474"/>
        <dbReference type="ChEBI" id="CHEBI:456216"/>
        <dbReference type="EC" id="5.6.2.4"/>
    </reaction>
</comment>
<sequence>MILDKNQKEAVYGKEKNILVVAAPGSGKTTVIINRINYLINNLNVENKNIVVITFTKSAALNMKERYKKVFMRNSAPFFGTFHGLFYKILLREGMKISIVEEYKTNKLIQGILKNYFDEINDDKVKEVKNNISLFKTSRVDIKEFKPTITKNIFEECLYTYENFKKENGLLDFDDLAIKTLELLENNSKLLNGYRGLFKYMLVDEFQDCDNLQVEFLKLINSGENNNLFCVGDEDQCIYSFRGSKPEYMVIFNQIFKEGKKYFLETNYRSVKNIIEGSKNLISSNISRNEKKIQAFNKEEGEVEILFPSDEKEQSDLVVKKIKENVWNKDYKFEDNIILYRTNAEGMSFVDALTRSKIPFNILDKEYNFYDHFICKDIIAYLNLALNSNSKTDFLRIINRPFRYVSKANVEYVRSYREEKNPFDVLIEKKDIHSFQKGKLEDLKKDINYLSKLSLGSAIQFIISDLEYIEYLKEYAEKFSQSLDDLEEILEEFKILASDFTNILDFFNHIEEVKEEIKSSKNKEENEDRVILSTIHRVKGMEFKNVFIANCVEDSIPHSSAKENIEEERRIFYVGMTRAIDNLYMFSPKTKGGKVRDRSRFLDETKFALKELENKGYVVGAKVFHKGRGEKGIIRKIDGDRITILLMDSGEKTFKLSILLEKNLLRLE</sequence>
<evidence type="ECO:0000256" key="8">
    <source>
        <dbReference type="ARBA" id="ARBA00034617"/>
    </source>
</evidence>
<feature type="domain" description="UvrD-like helicase ATP-binding" evidence="13">
    <location>
        <begin position="1"/>
        <end position="271"/>
    </location>
</feature>
<evidence type="ECO:0000256" key="7">
    <source>
        <dbReference type="ARBA" id="ARBA00023235"/>
    </source>
</evidence>
<comment type="caution">
    <text evidence="16">The sequence shown here is derived from an EMBL/GenBank/DDBJ whole genome shotgun (WGS) entry which is preliminary data.</text>
</comment>
<evidence type="ECO:0000313" key="16">
    <source>
        <dbReference type="EMBL" id="OPX46141.1"/>
    </source>
</evidence>
<dbReference type="InterPro" id="IPR027417">
    <property type="entry name" value="P-loop_NTPase"/>
</dbReference>
<dbReference type="PROSITE" id="PS51198">
    <property type="entry name" value="UVRD_HELICASE_ATP_BIND"/>
    <property type="match status" value="1"/>
</dbReference>
<dbReference type="GO" id="GO:0016787">
    <property type="term" value="F:hydrolase activity"/>
    <property type="evidence" value="ECO:0007669"/>
    <property type="project" value="UniProtKB-UniRule"/>
</dbReference>
<dbReference type="Gene3D" id="3.40.50.300">
    <property type="entry name" value="P-loop containing nucleotide triphosphate hydrolases"/>
    <property type="match status" value="2"/>
</dbReference>
<keyword evidence="4 11" id="KW-0347">Helicase</keyword>
<dbReference type="EMBL" id="LTAY01000092">
    <property type="protein sequence ID" value="OPX46098.1"/>
    <property type="molecule type" value="Genomic_DNA"/>
</dbReference>
<dbReference type="AlphaFoldDB" id="A0A1V4SS64"/>
<protein>
    <recommendedName>
        <fullName evidence="9">DNA 3'-5' helicase</fullName>
        <ecNumber evidence="9">5.6.2.4</ecNumber>
    </recommendedName>
</protein>
<evidence type="ECO:0000256" key="4">
    <source>
        <dbReference type="ARBA" id="ARBA00022806"/>
    </source>
</evidence>
<evidence type="ECO:0000256" key="10">
    <source>
        <dbReference type="ARBA" id="ARBA00048988"/>
    </source>
</evidence>
<evidence type="ECO:0000256" key="3">
    <source>
        <dbReference type="ARBA" id="ARBA00022801"/>
    </source>
</evidence>
<feature type="binding site" evidence="11">
    <location>
        <begin position="22"/>
        <end position="29"/>
    </location>
    <ligand>
        <name>ATP</name>
        <dbReference type="ChEBI" id="CHEBI:30616"/>
    </ligand>
</feature>
<dbReference type="Proteomes" id="UP000191448">
    <property type="component" value="Unassembled WGS sequence"/>
</dbReference>
<dbReference type="CDD" id="cd17932">
    <property type="entry name" value="DEXQc_UvrD"/>
    <property type="match status" value="1"/>
</dbReference>
<feature type="coiled-coil region" evidence="12">
    <location>
        <begin position="472"/>
        <end position="530"/>
    </location>
</feature>
<reference evidence="16 17" key="1">
    <citation type="submission" date="2016-02" db="EMBL/GenBank/DDBJ databases">
        <title>Genome sequence of Clostridium thermobutyricum DSM 4928.</title>
        <authorList>
            <person name="Poehlein A."/>
            <person name="Daniel R."/>
        </authorList>
    </citation>
    <scope>NUCLEOTIDE SEQUENCE [LARGE SCALE GENOMIC DNA]</scope>
    <source>
        <strain evidence="16 17">DSM 4928</strain>
    </source>
</reference>
<accession>A0A1V4SS64</accession>
<dbReference type="GO" id="GO:0033202">
    <property type="term" value="C:DNA helicase complex"/>
    <property type="evidence" value="ECO:0007669"/>
    <property type="project" value="TreeGrafter"/>
</dbReference>
<dbReference type="InterPro" id="IPR014017">
    <property type="entry name" value="DNA_helicase_UvrD-like_C"/>
</dbReference>
<dbReference type="PANTHER" id="PTHR11070:SF2">
    <property type="entry name" value="ATP-DEPENDENT DNA HELICASE SRS2"/>
    <property type="match status" value="1"/>
</dbReference>
<dbReference type="EC" id="5.6.2.4" evidence="9"/>
<proteinExistence type="inferred from homology"/>
<dbReference type="InterPro" id="IPR014016">
    <property type="entry name" value="UvrD-like_ATP-bd"/>
</dbReference>
<keyword evidence="12" id="KW-0175">Coiled coil</keyword>
<dbReference type="Pfam" id="PF00580">
    <property type="entry name" value="UvrD-helicase"/>
    <property type="match status" value="1"/>
</dbReference>
<dbReference type="PROSITE" id="PS51217">
    <property type="entry name" value="UVRD_HELICASE_CTER"/>
    <property type="match status" value="1"/>
</dbReference>
<dbReference type="InterPro" id="IPR000212">
    <property type="entry name" value="DNA_helicase_UvrD/REP"/>
</dbReference>
<dbReference type="SUPFAM" id="SSF52540">
    <property type="entry name" value="P-loop containing nucleoside triphosphate hydrolases"/>
    <property type="match status" value="1"/>
</dbReference>
<evidence type="ECO:0000259" key="13">
    <source>
        <dbReference type="PROSITE" id="PS51198"/>
    </source>
</evidence>
<comment type="catalytic activity">
    <reaction evidence="8">
        <text>Couples ATP hydrolysis with the unwinding of duplex DNA by translocating in the 3'-5' direction.</text>
        <dbReference type="EC" id="5.6.2.4"/>
    </reaction>
</comment>
<dbReference type="Pfam" id="PF13361">
    <property type="entry name" value="UvrD_C"/>
    <property type="match status" value="1"/>
</dbReference>
<organism evidence="16 17">
    <name type="scientific">Clostridium thermobutyricum DSM 4928</name>
    <dbReference type="NCBI Taxonomy" id="1121339"/>
    <lineage>
        <taxon>Bacteria</taxon>
        <taxon>Bacillati</taxon>
        <taxon>Bacillota</taxon>
        <taxon>Clostridia</taxon>
        <taxon>Eubacteriales</taxon>
        <taxon>Clostridiaceae</taxon>
        <taxon>Clostridium</taxon>
    </lineage>
</organism>
<evidence type="ECO:0000256" key="12">
    <source>
        <dbReference type="SAM" id="Coils"/>
    </source>
</evidence>
<keyword evidence="6" id="KW-0238">DNA-binding</keyword>
<evidence type="ECO:0000256" key="9">
    <source>
        <dbReference type="ARBA" id="ARBA00034808"/>
    </source>
</evidence>
<dbReference type="GO" id="GO:0000725">
    <property type="term" value="P:recombinational repair"/>
    <property type="evidence" value="ECO:0007669"/>
    <property type="project" value="TreeGrafter"/>
</dbReference>
<keyword evidence="3 11" id="KW-0378">Hydrolase</keyword>
<evidence type="ECO:0000256" key="6">
    <source>
        <dbReference type="ARBA" id="ARBA00023125"/>
    </source>
</evidence>
<feature type="domain" description="UvrD-like helicase C-terminal" evidence="14">
    <location>
        <begin position="272"/>
        <end position="540"/>
    </location>
</feature>
<evidence type="ECO:0000259" key="14">
    <source>
        <dbReference type="PROSITE" id="PS51217"/>
    </source>
</evidence>
<dbReference type="GO" id="GO:0005524">
    <property type="term" value="F:ATP binding"/>
    <property type="evidence" value="ECO:0007669"/>
    <property type="project" value="UniProtKB-UniRule"/>
</dbReference>
<dbReference type="Gene3D" id="1.10.10.160">
    <property type="match status" value="1"/>
</dbReference>
<keyword evidence="7" id="KW-0413">Isomerase</keyword>
<evidence type="ECO:0000313" key="17">
    <source>
        <dbReference type="Proteomes" id="UP000191448"/>
    </source>
</evidence>
<evidence type="ECO:0000313" key="15">
    <source>
        <dbReference type="EMBL" id="OPX46098.1"/>
    </source>
</evidence>
<dbReference type="EMBL" id="LTAY01000092">
    <property type="protein sequence ID" value="OPX46141.1"/>
    <property type="molecule type" value="Genomic_DNA"/>
</dbReference>
<gene>
    <name evidence="16" type="primary">yjcD_2</name>
    <name evidence="15" type="synonym">yjcD_1</name>
    <name evidence="15" type="ORF">CLTHE_29150</name>
    <name evidence="16" type="ORF">CLTHE_29580</name>
</gene>
<evidence type="ECO:0000256" key="1">
    <source>
        <dbReference type="ARBA" id="ARBA00009922"/>
    </source>
</evidence>
<keyword evidence="2 11" id="KW-0547">Nucleotide-binding</keyword>
<dbReference type="Gene3D" id="1.10.486.10">
    <property type="entry name" value="PCRA, domain 4"/>
    <property type="match status" value="1"/>
</dbReference>
<evidence type="ECO:0000256" key="5">
    <source>
        <dbReference type="ARBA" id="ARBA00022840"/>
    </source>
</evidence>